<dbReference type="PANTHER" id="PTHR10889">
    <property type="entry name" value="DEOXYRIBOSE-PHOSPHATE ALDOLASE"/>
    <property type="match status" value="1"/>
</dbReference>
<dbReference type="GO" id="GO:0009264">
    <property type="term" value="P:deoxyribonucleotide catabolic process"/>
    <property type="evidence" value="ECO:0007669"/>
    <property type="project" value="InterPro"/>
</dbReference>
<dbReference type="SMART" id="SM01133">
    <property type="entry name" value="DeoC"/>
    <property type="match status" value="1"/>
</dbReference>
<dbReference type="GO" id="GO:0016052">
    <property type="term" value="P:carbohydrate catabolic process"/>
    <property type="evidence" value="ECO:0007669"/>
    <property type="project" value="TreeGrafter"/>
</dbReference>
<reference evidence="3 4" key="1">
    <citation type="submission" date="2019-02" db="EMBL/GenBank/DDBJ databases">
        <title>Bacterial novel species Emticicia sp. 17J42-9 isolated from soil.</title>
        <authorList>
            <person name="Jung H.-Y."/>
        </authorList>
    </citation>
    <scope>NUCLEOTIDE SEQUENCE [LARGE SCALE GENOMIC DNA]</scope>
    <source>
        <strain evidence="3 4">17J42-9</strain>
    </source>
</reference>
<dbReference type="RefSeq" id="WP_130019029.1">
    <property type="nucleotide sequence ID" value="NZ_SEWF01000001.1"/>
</dbReference>
<dbReference type="EMBL" id="SEWF01000001">
    <property type="protein sequence ID" value="RYU97683.1"/>
    <property type="molecule type" value="Genomic_DNA"/>
</dbReference>
<dbReference type="SUPFAM" id="SSF51569">
    <property type="entry name" value="Aldolase"/>
    <property type="match status" value="1"/>
</dbReference>
<evidence type="ECO:0000313" key="4">
    <source>
        <dbReference type="Proteomes" id="UP000293162"/>
    </source>
</evidence>
<dbReference type="Proteomes" id="UP000293162">
    <property type="component" value="Unassembled WGS sequence"/>
</dbReference>
<dbReference type="PANTHER" id="PTHR10889:SF1">
    <property type="entry name" value="DEOXYRIBOSE-PHOSPHATE ALDOLASE"/>
    <property type="match status" value="1"/>
</dbReference>
<comment type="caution">
    <text evidence="3">The sequence shown here is derived from an EMBL/GenBank/DDBJ whole genome shotgun (WGS) entry which is preliminary data.</text>
</comment>
<dbReference type="InterPro" id="IPR011343">
    <property type="entry name" value="DeoC"/>
</dbReference>
<dbReference type="AlphaFoldDB" id="A0A4Q5M6I6"/>
<dbReference type="InterPro" id="IPR013785">
    <property type="entry name" value="Aldolase_TIM"/>
</dbReference>
<evidence type="ECO:0000256" key="2">
    <source>
        <dbReference type="ARBA" id="ARBA00023270"/>
    </source>
</evidence>
<accession>A0A4Q5M6I6</accession>
<evidence type="ECO:0000313" key="3">
    <source>
        <dbReference type="EMBL" id="RYU97683.1"/>
    </source>
</evidence>
<keyword evidence="1" id="KW-0963">Cytoplasm</keyword>
<organism evidence="3 4">
    <name type="scientific">Emticicia agri</name>
    <dbReference type="NCBI Taxonomy" id="2492393"/>
    <lineage>
        <taxon>Bacteria</taxon>
        <taxon>Pseudomonadati</taxon>
        <taxon>Bacteroidota</taxon>
        <taxon>Cytophagia</taxon>
        <taxon>Cytophagales</taxon>
        <taxon>Leadbetterellaceae</taxon>
        <taxon>Emticicia</taxon>
    </lineage>
</organism>
<dbReference type="InterPro" id="IPR002915">
    <property type="entry name" value="DeoC/FbaB/LacD_aldolase"/>
</dbReference>
<dbReference type="OrthoDB" id="9778711at2"/>
<dbReference type="GO" id="GO:0004139">
    <property type="term" value="F:deoxyribose-phosphate aldolase activity"/>
    <property type="evidence" value="ECO:0007669"/>
    <property type="project" value="InterPro"/>
</dbReference>
<dbReference type="Gene3D" id="3.20.20.70">
    <property type="entry name" value="Aldolase class I"/>
    <property type="match status" value="1"/>
</dbReference>
<evidence type="ECO:0000256" key="1">
    <source>
        <dbReference type="ARBA" id="ARBA00022490"/>
    </source>
</evidence>
<sequence length="210" mass="23842">MEHLLPFIEVQLTNPKVSIEEIYTGLEQVHQYNLAALIVPPFWVKKLRRDWGAANQAILGTVVGFPLGFQRTEVKQLETELALQDGANDIEVTLNSSAWFSTQNKWVKIELAKLGKLIHQQESFFTVGIRAVDFDVINLERSIKDAVDAGADFIKIYRNLDVDKSLEIYKWLPESVGLKIYVGSTTFKEMELLIAGGIERICVMKFVKNN</sequence>
<name>A0A4Q5M6I6_9BACT</name>
<keyword evidence="4" id="KW-1185">Reference proteome</keyword>
<proteinExistence type="predicted"/>
<gene>
    <name evidence="3" type="ORF">EWM59_00745</name>
</gene>
<protein>
    <submittedName>
        <fullName evidence="3">Deoxyribose-phosphate aldolase</fullName>
    </submittedName>
</protein>
<keyword evidence="2" id="KW-0704">Schiff base</keyword>
<dbReference type="GO" id="GO:0005737">
    <property type="term" value="C:cytoplasm"/>
    <property type="evidence" value="ECO:0007669"/>
    <property type="project" value="InterPro"/>
</dbReference>